<evidence type="ECO:0008006" key="3">
    <source>
        <dbReference type="Google" id="ProtNLM"/>
    </source>
</evidence>
<gene>
    <name evidence="1" type="ORF">JCM9157_2119</name>
</gene>
<dbReference type="eggNOG" id="COG1099">
    <property type="taxonomic scope" value="Bacteria"/>
</dbReference>
<comment type="caution">
    <text evidence="1">The sequence shown here is derived from an EMBL/GenBank/DDBJ whole genome shotgun (WGS) entry which is preliminary data.</text>
</comment>
<dbReference type="SUPFAM" id="SSF51556">
    <property type="entry name" value="Metallo-dependent hydrolases"/>
    <property type="match status" value="1"/>
</dbReference>
<dbReference type="Gene3D" id="3.20.20.140">
    <property type="entry name" value="Metal-dependent hydrolases"/>
    <property type="match status" value="1"/>
</dbReference>
<reference evidence="1 2" key="1">
    <citation type="journal article" date="2014" name="Genome Announc.">
        <title>Draft Genome Sequences of Three Alkaliphilic Bacillus Strains, Bacillus wakoensis JCM 9140T, Bacillus akibai JCM 9157T, and Bacillus hemicellulosilyticus JCM 9152T.</title>
        <authorList>
            <person name="Yuki M."/>
            <person name="Oshima K."/>
            <person name="Suda W."/>
            <person name="Oshida Y."/>
            <person name="Kitamura K."/>
            <person name="Iida T."/>
            <person name="Hattori M."/>
            <person name="Ohkuma M."/>
        </authorList>
    </citation>
    <scope>NUCLEOTIDE SEQUENCE [LARGE SCALE GENOMIC DNA]</scope>
    <source>
        <strain evidence="1 2">JCM 9157</strain>
    </source>
</reference>
<dbReference type="InterPro" id="IPR046249">
    <property type="entry name" value="DUF6282"/>
</dbReference>
<dbReference type="RefSeq" id="WP_035664210.1">
    <property type="nucleotide sequence ID" value="NZ_BAUV01000013.1"/>
</dbReference>
<dbReference type="EMBL" id="BAUV01000013">
    <property type="protein sequence ID" value="GAE35026.1"/>
    <property type="molecule type" value="Genomic_DNA"/>
</dbReference>
<name>W4QSG4_HALA3</name>
<evidence type="ECO:0000313" key="1">
    <source>
        <dbReference type="EMBL" id="GAE35026.1"/>
    </source>
</evidence>
<dbReference type="InterPro" id="IPR032466">
    <property type="entry name" value="Metal_Hydrolase"/>
</dbReference>
<dbReference type="Proteomes" id="UP000018896">
    <property type="component" value="Unassembled WGS sequence"/>
</dbReference>
<proteinExistence type="predicted"/>
<evidence type="ECO:0000313" key="2">
    <source>
        <dbReference type="Proteomes" id="UP000018896"/>
    </source>
</evidence>
<dbReference type="OrthoDB" id="9802809at2"/>
<protein>
    <recommendedName>
        <fullName evidence="3">Cytosolic protein</fullName>
    </recommendedName>
</protein>
<organism evidence="1 2">
    <name type="scientific">Halalkalibacter akibai (strain ATCC 43226 / DSM 21942 / CIP 109018 / JCM 9157 / 1139)</name>
    <name type="common">Bacillus akibai</name>
    <dbReference type="NCBI Taxonomy" id="1236973"/>
    <lineage>
        <taxon>Bacteria</taxon>
        <taxon>Bacillati</taxon>
        <taxon>Bacillota</taxon>
        <taxon>Bacilli</taxon>
        <taxon>Bacillales</taxon>
        <taxon>Bacillaceae</taxon>
        <taxon>Halalkalibacter</taxon>
    </lineage>
</organism>
<dbReference type="Pfam" id="PF19799">
    <property type="entry name" value="DUF6282"/>
    <property type="match status" value="1"/>
</dbReference>
<dbReference type="STRING" id="1236973.JCM9157_2119"/>
<sequence length="294" mass="33044">MSIELLKGAYDLHVHSGPDVVGRKLDDIEMAERLQKIGMKGYGIKSHYFCTAERAKLVNKLYPDVHPIGAIALNNSVGGINPLAVELAARDGAKIVWMPTVDATNEQEYFKKGNHKKLPFWAKLQKELMEQGKTQSSISILKEGQLIKEARDVLDVVKSHDLILATGHLGKDETFALVKAANEMNVRKIVITHPNFPSTRYSKEEQKELAGLGAYMEFCFTTPHSEKTTWEEVYEEIRYVGPERCILSTDLGQPTGIFPDEGLQMFVSNLLENDFSEDEVRQMTIKNTTFLVEG</sequence>
<keyword evidence="2" id="KW-1185">Reference proteome</keyword>
<accession>W4QSG4</accession>
<dbReference type="AlphaFoldDB" id="W4QSG4"/>